<evidence type="ECO:0000256" key="2">
    <source>
        <dbReference type="ARBA" id="ARBA00022771"/>
    </source>
</evidence>
<evidence type="ECO:0000259" key="6">
    <source>
        <dbReference type="PROSITE" id="PS50016"/>
    </source>
</evidence>
<evidence type="ECO:0000313" key="8">
    <source>
        <dbReference type="Proteomes" id="UP001152320"/>
    </source>
</evidence>
<feature type="domain" description="PHD-type" evidence="6">
    <location>
        <begin position="388"/>
        <end position="439"/>
    </location>
</feature>
<feature type="region of interest" description="Disordered" evidence="5">
    <location>
        <begin position="332"/>
        <end position="387"/>
    </location>
</feature>
<keyword evidence="8" id="KW-1185">Reference proteome</keyword>
<evidence type="ECO:0000256" key="1">
    <source>
        <dbReference type="ARBA" id="ARBA00022723"/>
    </source>
</evidence>
<dbReference type="EMBL" id="JAIZAY010000017">
    <property type="protein sequence ID" value="KAJ8026206.1"/>
    <property type="molecule type" value="Genomic_DNA"/>
</dbReference>
<dbReference type="InterPro" id="IPR011011">
    <property type="entry name" value="Znf_FYVE_PHD"/>
</dbReference>
<dbReference type="InterPro" id="IPR013083">
    <property type="entry name" value="Znf_RING/FYVE/PHD"/>
</dbReference>
<dbReference type="GO" id="GO:0008270">
    <property type="term" value="F:zinc ion binding"/>
    <property type="evidence" value="ECO:0007669"/>
    <property type="project" value="UniProtKB-KW"/>
</dbReference>
<evidence type="ECO:0000256" key="5">
    <source>
        <dbReference type="SAM" id="MobiDB-lite"/>
    </source>
</evidence>
<dbReference type="SUPFAM" id="SSF57903">
    <property type="entry name" value="FYVE/PHD zinc finger"/>
    <property type="match status" value="1"/>
</dbReference>
<dbReference type="PROSITE" id="PS01359">
    <property type="entry name" value="ZF_PHD_1"/>
    <property type="match status" value="1"/>
</dbReference>
<dbReference type="PROSITE" id="PS50016">
    <property type="entry name" value="ZF_PHD_2"/>
    <property type="match status" value="1"/>
</dbReference>
<dbReference type="SMART" id="SM00249">
    <property type="entry name" value="PHD"/>
    <property type="match status" value="1"/>
</dbReference>
<dbReference type="Proteomes" id="UP001152320">
    <property type="component" value="Chromosome 17"/>
</dbReference>
<dbReference type="InterPro" id="IPR019787">
    <property type="entry name" value="Znf_PHD-finger"/>
</dbReference>
<keyword evidence="3" id="KW-0862">Zinc</keyword>
<reference evidence="7" key="1">
    <citation type="submission" date="2021-10" db="EMBL/GenBank/DDBJ databases">
        <title>Tropical sea cucumber genome reveals ecological adaptation and Cuvierian tubules defense mechanism.</title>
        <authorList>
            <person name="Chen T."/>
        </authorList>
    </citation>
    <scope>NUCLEOTIDE SEQUENCE</scope>
    <source>
        <strain evidence="7">Nanhai2018</strain>
        <tissue evidence="7">Muscle</tissue>
    </source>
</reference>
<dbReference type="AlphaFoldDB" id="A0A9Q0YU02"/>
<sequence length="446" mass="50842">MPSGLTRCVRENPHGEIIISELKKGCNCSSLALSLMLKRLFPSTTVVRRRFKGKKERFFQGIEIIQKEIMVDQVYTTLSELKKFIPPDVLLMQSDSEGKLLLHIPSNLSMNGNTVLKTLKLSTTDWELWVRERKVNLSNFDIDNTFRASRVYLNIVLDITRKISLCEGIPYEESLFQKSRCLKENIQHIEHSEGKPRYVVRSRACKQVVDWLSKLNTCVTCRRVNRYRKPQEEIIEDSDDGDMTILLEKCFPYASDDMKILLKAQQDVLQAKGATGRRYGNDVISICQSLRLRSPLGYEFLRRSGILILPTRRHLKRYTNVVLKDIPTCTESSNAPSKAGKHTMNKEVGKLKGKVKKSKGVKRKRGKRKMNKKKGKGKGKGKKSKRVQWPCGGCCNECSVDCVCCDSCSIWFHYQCLGLNGDEAELEGEEWLCSECKSKKADGDVA</sequence>
<dbReference type="Gene3D" id="3.30.40.10">
    <property type="entry name" value="Zinc/RING finger domain, C3HC4 (zinc finger)"/>
    <property type="match status" value="1"/>
</dbReference>
<comment type="caution">
    <text evidence="7">The sequence shown here is derived from an EMBL/GenBank/DDBJ whole genome shotgun (WGS) entry which is preliminary data.</text>
</comment>
<dbReference type="Pfam" id="PF00628">
    <property type="entry name" value="PHD"/>
    <property type="match status" value="1"/>
</dbReference>
<accession>A0A9Q0YU02</accession>
<feature type="compositionally biased region" description="Basic residues" evidence="5">
    <location>
        <begin position="351"/>
        <end position="386"/>
    </location>
</feature>
<evidence type="ECO:0000313" key="7">
    <source>
        <dbReference type="EMBL" id="KAJ8026206.1"/>
    </source>
</evidence>
<keyword evidence="1" id="KW-0479">Metal-binding</keyword>
<proteinExistence type="predicted"/>
<gene>
    <name evidence="7" type="ORF">HOLleu_33988</name>
</gene>
<evidence type="ECO:0000256" key="4">
    <source>
        <dbReference type="PROSITE-ProRule" id="PRU00146"/>
    </source>
</evidence>
<protein>
    <recommendedName>
        <fullName evidence="6">PHD-type domain-containing protein</fullName>
    </recommendedName>
</protein>
<keyword evidence="2 4" id="KW-0863">Zinc-finger</keyword>
<dbReference type="InterPro" id="IPR019786">
    <property type="entry name" value="Zinc_finger_PHD-type_CS"/>
</dbReference>
<dbReference type="InterPro" id="IPR001965">
    <property type="entry name" value="Znf_PHD"/>
</dbReference>
<evidence type="ECO:0000256" key="3">
    <source>
        <dbReference type="ARBA" id="ARBA00022833"/>
    </source>
</evidence>
<dbReference type="CDD" id="cd15517">
    <property type="entry name" value="PHD_TCF19_like"/>
    <property type="match status" value="1"/>
</dbReference>
<organism evidence="7 8">
    <name type="scientific">Holothuria leucospilota</name>
    <name type="common">Black long sea cucumber</name>
    <name type="synonym">Mertensiothuria leucospilota</name>
    <dbReference type="NCBI Taxonomy" id="206669"/>
    <lineage>
        <taxon>Eukaryota</taxon>
        <taxon>Metazoa</taxon>
        <taxon>Echinodermata</taxon>
        <taxon>Eleutherozoa</taxon>
        <taxon>Echinozoa</taxon>
        <taxon>Holothuroidea</taxon>
        <taxon>Aspidochirotacea</taxon>
        <taxon>Aspidochirotida</taxon>
        <taxon>Holothuriidae</taxon>
        <taxon>Holothuria</taxon>
    </lineage>
</organism>
<name>A0A9Q0YU02_HOLLE</name>